<evidence type="ECO:0000259" key="5">
    <source>
        <dbReference type="PROSITE" id="PS50956"/>
    </source>
</evidence>
<evidence type="ECO:0000256" key="1">
    <source>
        <dbReference type="ARBA" id="ARBA00023015"/>
    </source>
</evidence>
<protein>
    <recommendedName>
        <fullName evidence="5">HTH asnC-type domain-containing protein</fullName>
    </recommendedName>
</protein>
<evidence type="ECO:0000313" key="6">
    <source>
        <dbReference type="EMBL" id="AEH82590.1"/>
    </source>
</evidence>
<proteinExistence type="predicted"/>
<organism evidence="6 7">
    <name type="scientific">Sinorhizobium meliloti (strain SM11)</name>
    <dbReference type="NCBI Taxonomy" id="707241"/>
    <lineage>
        <taxon>Bacteria</taxon>
        <taxon>Pseudomonadati</taxon>
        <taxon>Pseudomonadota</taxon>
        <taxon>Alphaproteobacteria</taxon>
        <taxon>Hyphomicrobiales</taxon>
        <taxon>Rhizobiaceae</taxon>
        <taxon>Sinorhizobium/Ensifer group</taxon>
        <taxon>Sinorhizobium</taxon>
    </lineage>
</organism>
<dbReference type="InterPro" id="IPR019888">
    <property type="entry name" value="Tscrpt_reg_AsnC-like"/>
</dbReference>
<dbReference type="Pfam" id="PF13404">
    <property type="entry name" value="HTH_AsnC-type"/>
    <property type="match status" value="1"/>
</dbReference>
<dbReference type="GO" id="GO:0005829">
    <property type="term" value="C:cytosol"/>
    <property type="evidence" value="ECO:0007669"/>
    <property type="project" value="TreeGrafter"/>
</dbReference>
<evidence type="ECO:0000256" key="2">
    <source>
        <dbReference type="ARBA" id="ARBA00023125"/>
    </source>
</evidence>
<dbReference type="InterPro" id="IPR036388">
    <property type="entry name" value="WH-like_DNA-bd_sf"/>
</dbReference>
<feature type="region of interest" description="Disordered" evidence="4">
    <location>
        <begin position="1"/>
        <end position="21"/>
    </location>
</feature>
<dbReference type="InterPro" id="IPR011008">
    <property type="entry name" value="Dimeric_a/b-barrel"/>
</dbReference>
<evidence type="ECO:0000256" key="4">
    <source>
        <dbReference type="SAM" id="MobiDB-lite"/>
    </source>
</evidence>
<evidence type="ECO:0000256" key="3">
    <source>
        <dbReference type="ARBA" id="ARBA00023163"/>
    </source>
</evidence>
<keyword evidence="6" id="KW-0614">Plasmid</keyword>
<keyword evidence="2" id="KW-0238">DNA-binding</keyword>
<dbReference type="SMART" id="SM00344">
    <property type="entry name" value="HTH_ASNC"/>
    <property type="match status" value="1"/>
</dbReference>
<keyword evidence="1" id="KW-0805">Transcription regulation</keyword>
<dbReference type="HOGENOM" id="CLU_091233_5_3_5"/>
<name>F7XC03_SINMM</name>
<geneLocation type="plasmid" evidence="6 7">
    <name>pSmeSM11c</name>
</geneLocation>
<dbReference type="GO" id="GO:0043565">
    <property type="term" value="F:sequence-specific DNA binding"/>
    <property type="evidence" value="ECO:0007669"/>
    <property type="project" value="InterPro"/>
</dbReference>
<dbReference type="AlphaFoldDB" id="F7XC03"/>
<dbReference type="GO" id="GO:0043200">
    <property type="term" value="P:response to amino acid"/>
    <property type="evidence" value="ECO:0007669"/>
    <property type="project" value="TreeGrafter"/>
</dbReference>
<dbReference type="PRINTS" id="PR00033">
    <property type="entry name" value="HTHASNC"/>
</dbReference>
<accession>F7XC03</accession>
<dbReference type="Pfam" id="PF01037">
    <property type="entry name" value="AsnC_trans_reg"/>
    <property type="match status" value="1"/>
</dbReference>
<dbReference type="SUPFAM" id="SSF46785">
    <property type="entry name" value="Winged helix' DNA-binding domain"/>
    <property type="match status" value="1"/>
</dbReference>
<dbReference type="InterPro" id="IPR036390">
    <property type="entry name" value="WH_DNA-bd_sf"/>
</dbReference>
<dbReference type="KEGG" id="smx:SM11_pC1517"/>
<dbReference type="InterPro" id="IPR019887">
    <property type="entry name" value="Tscrpt_reg_AsnC/Lrp_C"/>
</dbReference>
<dbReference type="SUPFAM" id="SSF54909">
    <property type="entry name" value="Dimeric alpha+beta barrel"/>
    <property type="match status" value="1"/>
</dbReference>
<keyword evidence="3" id="KW-0804">Transcription</keyword>
<sequence length="160" mass="17276">MMPQVSASNTPDAQENRRSEDLDEKDLKLISLLRRNARAPIVALARHIGLSRSATQDRMARLEGSGAIAGYRVVEGTPGTIVQAAHLLARFESGKTCDQIAPRVKAIPFVTRIDSLAGEIDLLVSVDADSIDSVEDVRRQVASVPGIATVTTALVLRRHL</sequence>
<dbReference type="Gene3D" id="1.10.10.10">
    <property type="entry name" value="Winged helix-like DNA-binding domain superfamily/Winged helix DNA-binding domain"/>
    <property type="match status" value="1"/>
</dbReference>
<feature type="compositionally biased region" description="Polar residues" evidence="4">
    <location>
        <begin position="1"/>
        <end position="13"/>
    </location>
</feature>
<dbReference type="PATRIC" id="fig|707241.3.peg.5436"/>
<gene>
    <name evidence="6" type="ordered locus">SM11_pC1517</name>
</gene>
<dbReference type="Gene3D" id="3.30.70.920">
    <property type="match status" value="1"/>
</dbReference>
<evidence type="ECO:0000313" key="7">
    <source>
        <dbReference type="Proteomes" id="UP000009045"/>
    </source>
</evidence>
<dbReference type="PANTHER" id="PTHR30154:SF34">
    <property type="entry name" value="TRANSCRIPTIONAL REGULATOR AZLB"/>
    <property type="match status" value="1"/>
</dbReference>
<dbReference type="InterPro" id="IPR000485">
    <property type="entry name" value="AsnC-type_HTH_dom"/>
</dbReference>
<dbReference type="PANTHER" id="PTHR30154">
    <property type="entry name" value="LEUCINE-RESPONSIVE REGULATORY PROTEIN"/>
    <property type="match status" value="1"/>
</dbReference>
<dbReference type="RefSeq" id="WP_014532001.1">
    <property type="nucleotide sequence ID" value="NC_017327.1"/>
</dbReference>
<dbReference type="Proteomes" id="UP000009045">
    <property type="component" value="Plasmid pSmeSM11c"/>
</dbReference>
<feature type="domain" description="HTH asnC-type" evidence="5">
    <location>
        <begin position="22"/>
        <end position="74"/>
    </location>
</feature>
<dbReference type="PROSITE" id="PS50956">
    <property type="entry name" value="HTH_ASNC_2"/>
    <property type="match status" value="1"/>
</dbReference>
<dbReference type="EMBL" id="CP001831">
    <property type="protein sequence ID" value="AEH82590.1"/>
    <property type="molecule type" value="Genomic_DNA"/>
</dbReference>
<reference evidence="6 7" key="1">
    <citation type="journal article" date="2011" name="J. Biotechnol.">
        <title>The complete genome sequence of the dominant Sinorhizobium meliloti field isolate SM11 extends the S. meliloti pan-genome.</title>
        <authorList>
            <person name="Schneiker-Bekel S."/>
            <person name="Wibberg D."/>
            <person name="Bekel T."/>
            <person name="Blom J."/>
            <person name="Linke B."/>
            <person name="Neuweger H."/>
            <person name="Stiens M."/>
            <person name="Vorholter F.J."/>
            <person name="Weidner S."/>
            <person name="Goesmann A."/>
            <person name="Puhler A."/>
            <person name="Schluter A."/>
        </authorList>
    </citation>
    <scope>NUCLEOTIDE SEQUENCE [LARGE SCALE GENOMIC DNA]</scope>
    <source>
        <strain evidence="6 7">SM11</strain>
        <plasmid evidence="7">pSmeSM11c</plasmid>
    </source>
</reference>